<keyword evidence="6" id="KW-1185">Reference proteome</keyword>
<proteinExistence type="predicted"/>
<dbReference type="Pfam" id="PF17389">
    <property type="entry name" value="Bac_rhamnosid6H"/>
    <property type="match status" value="1"/>
</dbReference>
<accession>A0ABS5C878</accession>
<dbReference type="InterPro" id="IPR008902">
    <property type="entry name" value="Rhamnosid_concanavalin"/>
</dbReference>
<feature type="domain" description="Alpha-L-rhamnosidase six-hairpin glycosidase" evidence="4">
    <location>
        <begin position="350"/>
        <end position="700"/>
    </location>
</feature>
<dbReference type="InterPro" id="IPR013737">
    <property type="entry name" value="Bac_rhamnosid_N"/>
</dbReference>
<dbReference type="Gene3D" id="2.60.420.10">
    <property type="entry name" value="Maltose phosphorylase, domain 3"/>
    <property type="match status" value="1"/>
</dbReference>
<evidence type="ECO:0000256" key="1">
    <source>
        <dbReference type="SAM" id="MobiDB-lite"/>
    </source>
</evidence>
<name>A0ABS5C878_9BACL</name>
<dbReference type="GO" id="GO:0016787">
    <property type="term" value="F:hydrolase activity"/>
    <property type="evidence" value="ECO:0007669"/>
    <property type="project" value="UniProtKB-KW"/>
</dbReference>
<dbReference type="Gene3D" id="2.60.120.260">
    <property type="entry name" value="Galactose-binding domain-like"/>
    <property type="match status" value="2"/>
</dbReference>
<dbReference type="RefSeq" id="WP_210656258.1">
    <property type="nucleotide sequence ID" value="NZ_JAGKSP010000002.1"/>
</dbReference>
<keyword evidence="5" id="KW-0378">Hydrolase</keyword>
<dbReference type="Proteomes" id="UP000673394">
    <property type="component" value="Unassembled WGS sequence"/>
</dbReference>
<protein>
    <submittedName>
        <fullName evidence="5">Family 78 glycoside hydrolase catalytic domain</fullName>
    </submittedName>
</protein>
<dbReference type="InterPro" id="IPR008979">
    <property type="entry name" value="Galactose-bd-like_sf"/>
</dbReference>
<evidence type="ECO:0000313" key="6">
    <source>
        <dbReference type="Proteomes" id="UP000673394"/>
    </source>
</evidence>
<dbReference type="Pfam" id="PF05592">
    <property type="entry name" value="Bac_rhamnosid"/>
    <property type="match status" value="1"/>
</dbReference>
<reference evidence="5 6" key="1">
    <citation type="submission" date="2021-04" db="EMBL/GenBank/DDBJ databases">
        <title>Paenibacillus sp. DLE-14 whole genome sequence.</title>
        <authorList>
            <person name="Ham Y.J."/>
        </authorList>
    </citation>
    <scope>NUCLEOTIDE SEQUENCE [LARGE SCALE GENOMIC DNA]</scope>
    <source>
        <strain evidence="5 6">DLE-14</strain>
    </source>
</reference>
<sequence length="784" mass="88107">MKWDANWIWLEQRGDCKNQYVDFRKVFHLEPSELAQLPVLHLSARQEYNLWINGQWVGRGPSPCTPEYQYYDSYEVSRYLQAGDNVISVLCYQFGESNIITNQMQGEAGFIAQLMIEDTTAATVISATDHSWKSRLSPRFRTTNERISLWGGFKEIYLAHQEDGWQQTPYEDAAWADSQELAQAADPNSPWPRLIKREIPFLATEACQASAIIRTELNLGSVTEPESLLAAASEDTPDATEPGSAAAFRADASRPGSMPAVVYDFGRIVVGRPVLEVNAPEGGVLRIAYGESLELQEVDTFVLKRGFQRLRPFGRRVFHYLKLTFMATPAQVTVASLICEKVGYPFARQTQFGSSDDLLNRIHEVSLYTTRMNSHDHTEDCPWREKALWVVDSMVMGKIIYANFADTVLLRKCLLQGARIQLADGSIPGTGPEHNGMLLPDFCAYWLIGLHDYWRYSGDSSLLAELQPVADRLIDWFRQQSDATGLFARADRPGYWCFIDWTDDIDRRDKVAAISFLRYKALKVYSDMMRELDPTNGKAEQAEAEALSLAEAIRTQLWVEEKGLFADCLDGESLSGNYSLQTNFMAAWCGIMAEENTNRFLDDYYFTKQLPPVRGPFFQHIVLEVLRNVGRREQALSLIRSYWGEMLSRGATTWWETFDAEMPACTIPSTYQGHTPTYLQEGIPVSACHGWGASPAYLLNELVIGVDLADLGSGVIYLNSPYEGVDAAEAVMPLPGGQSITIKWETGPDGVTGTAEVPSNYRIDAAANYPLRIIPQEETEHSMA</sequence>
<dbReference type="SUPFAM" id="SSF49785">
    <property type="entry name" value="Galactose-binding domain-like"/>
    <property type="match status" value="1"/>
</dbReference>
<dbReference type="SUPFAM" id="SSF48208">
    <property type="entry name" value="Six-hairpin glycosidases"/>
    <property type="match status" value="1"/>
</dbReference>
<evidence type="ECO:0000259" key="3">
    <source>
        <dbReference type="Pfam" id="PF08531"/>
    </source>
</evidence>
<gene>
    <name evidence="5" type="ORF">I8J30_05665</name>
</gene>
<evidence type="ECO:0000259" key="2">
    <source>
        <dbReference type="Pfam" id="PF05592"/>
    </source>
</evidence>
<evidence type="ECO:0000313" key="5">
    <source>
        <dbReference type="EMBL" id="MBP3962192.1"/>
    </source>
</evidence>
<feature type="domain" description="Bacterial alpha-L-rhamnosidase N-terminal" evidence="3">
    <location>
        <begin position="40"/>
        <end position="182"/>
    </location>
</feature>
<dbReference type="EMBL" id="JAGKSP010000002">
    <property type="protein sequence ID" value="MBP3962192.1"/>
    <property type="molecule type" value="Genomic_DNA"/>
</dbReference>
<dbReference type="PANTHER" id="PTHR34987:SF2">
    <property type="entry name" value="B, PUTATIVE (AFU_ORTHOLOGUE AFUA_7G05040)-RELATED"/>
    <property type="match status" value="1"/>
</dbReference>
<feature type="domain" description="Alpha-L-rhamnosidase concanavalin-like" evidence="2">
    <location>
        <begin position="260"/>
        <end position="307"/>
    </location>
</feature>
<dbReference type="InterPro" id="IPR035396">
    <property type="entry name" value="Bac_rhamnosid6H"/>
</dbReference>
<dbReference type="Gene3D" id="1.50.10.10">
    <property type="match status" value="1"/>
</dbReference>
<comment type="caution">
    <text evidence="5">The sequence shown here is derived from an EMBL/GenBank/DDBJ whole genome shotgun (WGS) entry which is preliminary data.</text>
</comment>
<feature type="region of interest" description="Disordered" evidence="1">
    <location>
        <begin position="229"/>
        <end position="250"/>
    </location>
</feature>
<dbReference type="Pfam" id="PF08531">
    <property type="entry name" value="Bac_rhamnosid_N"/>
    <property type="match status" value="1"/>
</dbReference>
<dbReference type="InterPro" id="IPR008928">
    <property type="entry name" value="6-hairpin_glycosidase_sf"/>
</dbReference>
<dbReference type="InterPro" id="IPR012341">
    <property type="entry name" value="6hp_glycosidase-like_sf"/>
</dbReference>
<organism evidence="5 6">
    <name type="scientific">Paenibacillus lignilyticus</name>
    <dbReference type="NCBI Taxonomy" id="1172615"/>
    <lineage>
        <taxon>Bacteria</taxon>
        <taxon>Bacillati</taxon>
        <taxon>Bacillota</taxon>
        <taxon>Bacilli</taxon>
        <taxon>Bacillales</taxon>
        <taxon>Paenibacillaceae</taxon>
        <taxon>Paenibacillus</taxon>
    </lineage>
</organism>
<dbReference type="PANTHER" id="PTHR34987">
    <property type="entry name" value="C, PUTATIVE (AFU_ORTHOLOGUE AFUA_3G02880)-RELATED"/>
    <property type="match status" value="1"/>
</dbReference>
<evidence type="ECO:0000259" key="4">
    <source>
        <dbReference type="Pfam" id="PF17389"/>
    </source>
</evidence>